<dbReference type="AlphaFoldDB" id="A0A931FD57"/>
<feature type="transmembrane region" description="Helical" evidence="1">
    <location>
        <begin position="185"/>
        <end position="205"/>
    </location>
</feature>
<organism evidence="2 3">
    <name type="scientific">Enterococcus lacertideformus</name>
    <dbReference type="NCBI Taxonomy" id="2771493"/>
    <lineage>
        <taxon>Bacteria</taxon>
        <taxon>Bacillati</taxon>
        <taxon>Bacillota</taxon>
        <taxon>Bacilli</taxon>
        <taxon>Lactobacillales</taxon>
        <taxon>Enterococcaceae</taxon>
        <taxon>Enterococcus</taxon>
    </lineage>
</organism>
<dbReference type="Proteomes" id="UP000637757">
    <property type="component" value="Unassembled WGS sequence"/>
</dbReference>
<evidence type="ECO:0000256" key="1">
    <source>
        <dbReference type="SAM" id="Phobius"/>
    </source>
</evidence>
<comment type="caution">
    <text evidence="2">The sequence shown here is derived from an EMBL/GenBank/DDBJ whole genome shotgun (WGS) entry which is preliminary data.</text>
</comment>
<dbReference type="EMBL" id="JADAKE010000020">
    <property type="protein sequence ID" value="MBF8808501.1"/>
    <property type="molecule type" value="Genomic_DNA"/>
</dbReference>
<feature type="transmembrane region" description="Helical" evidence="1">
    <location>
        <begin position="129"/>
        <end position="151"/>
    </location>
</feature>
<feature type="transmembrane region" description="Helical" evidence="1">
    <location>
        <begin position="49"/>
        <end position="67"/>
    </location>
</feature>
<proteinExistence type="predicted"/>
<feature type="transmembrane region" description="Helical" evidence="1">
    <location>
        <begin position="79"/>
        <end position="109"/>
    </location>
</feature>
<evidence type="ECO:0000313" key="2">
    <source>
        <dbReference type="EMBL" id="MBF8808501.1"/>
    </source>
</evidence>
<keyword evidence="1" id="KW-0812">Transmembrane</keyword>
<feature type="transmembrane region" description="Helical" evidence="1">
    <location>
        <begin position="15"/>
        <end position="37"/>
    </location>
</feature>
<protein>
    <submittedName>
        <fullName evidence="2">Uncharacterized protein</fullName>
    </submittedName>
</protein>
<keyword evidence="1" id="KW-0472">Membrane</keyword>
<name>A0A931FD57_9ENTE</name>
<evidence type="ECO:0000313" key="3">
    <source>
        <dbReference type="Proteomes" id="UP000637757"/>
    </source>
</evidence>
<sequence>MLPLTSKTCTKFSKIFLVCSVLPIVLLVMDIYGIGMLYKLFTATKNVAFVYYPSCLLSGLSLIFSTGARSNSLKGWSVFVHFITVYSFVVILIPLFGGMILVASTLTYLLLPIMSQRLPRKKTQQRVQVILLGLPMIYSTVYFIIINYYLITLDGEIIKYLILMSLSGLIGLILSTGLDNGRAKWFLLGINYVFATYFHIDIWILGL</sequence>
<keyword evidence="3" id="KW-1185">Reference proteome</keyword>
<gene>
    <name evidence="2" type="ORF">IC227_09730</name>
</gene>
<accession>A0A931FD57</accession>
<keyword evidence="1" id="KW-1133">Transmembrane helix</keyword>
<feature type="transmembrane region" description="Helical" evidence="1">
    <location>
        <begin position="157"/>
        <end position="178"/>
    </location>
</feature>
<reference evidence="2" key="1">
    <citation type="submission" date="2020-09" db="EMBL/GenBank/DDBJ databases">
        <title>Genomic insights into the novelty and pathogenicity of a unique biofilm-forming Enterococcus sp. bacteria (Enterococcus lacertideformus) identified in reptiles.</title>
        <authorList>
            <person name="Agius J.E."/>
            <person name="Phalen D.N."/>
            <person name="Rose K."/>
            <person name="Eden J.-S."/>
        </authorList>
    </citation>
    <scope>NUCLEOTIDE SEQUENCE</scope>
    <source>
        <strain evidence="2">PHRS 0518</strain>
    </source>
</reference>